<evidence type="ECO:0000256" key="7">
    <source>
        <dbReference type="SAM" id="MobiDB-lite"/>
    </source>
</evidence>
<evidence type="ECO:0000313" key="9">
    <source>
        <dbReference type="EMBL" id="OMJ19423.1"/>
    </source>
</evidence>
<dbReference type="InterPro" id="IPR000959">
    <property type="entry name" value="POLO_box_dom"/>
</dbReference>
<dbReference type="PANTHER" id="PTHR24345">
    <property type="entry name" value="SERINE/THREONINE-PROTEIN KINASE PLK"/>
    <property type="match status" value="1"/>
</dbReference>
<feature type="region of interest" description="Disordered" evidence="7">
    <location>
        <begin position="362"/>
        <end position="439"/>
    </location>
</feature>
<keyword evidence="3 6" id="KW-0547">Nucleotide-binding</keyword>
<dbReference type="GO" id="GO:0004674">
    <property type="term" value="F:protein serine/threonine kinase activity"/>
    <property type="evidence" value="ECO:0007669"/>
    <property type="project" value="UniProtKB-KW"/>
</dbReference>
<keyword evidence="11" id="KW-1185">Reference proteome</keyword>
<evidence type="ECO:0000313" key="10">
    <source>
        <dbReference type="EMBL" id="OMJ23825.1"/>
    </source>
</evidence>
<dbReference type="PROSITE" id="PS00108">
    <property type="entry name" value="PROTEIN_KINASE_ST"/>
    <property type="match status" value="1"/>
</dbReference>
<evidence type="ECO:0000256" key="3">
    <source>
        <dbReference type="ARBA" id="ARBA00022741"/>
    </source>
</evidence>
<organism evidence="9 11">
    <name type="scientific">Smittium culicis</name>
    <dbReference type="NCBI Taxonomy" id="133412"/>
    <lineage>
        <taxon>Eukaryota</taxon>
        <taxon>Fungi</taxon>
        <taxon>Fungi incertae sedis</taxon>
        <taxon>Zoopagomycota</taxon>
        <taxon>Kickxellomycotina</taxon>
        <taxon>Harpellomycetes</taxon>
        <taxon>Harpellales</taxon>
        <taxon>Legeriomycetaceae</taxon>
        <taxon>Smittium</taxon>
    </lineage>
</organism>
<proteinExistence type="predicted"/>
<dbReference type="SUPFAM" id="SSF82615">
    <property type="entry name" value="Polo-box domain"/>
    <property type="match status" value="2"/>
</dbReference>
<dbReference type="PANTHER" id="PTHR24345:SF0">
    <property type="entry name" value="CELL CYCLE SERINE_THREONINE-PROTEIN KINASE CDC5_MSD2"/>
    <property type="match status" value="1"/>
</dbReference>
<gene>
    <name evidence="10" type="ORF">AYI70_g1996</name>
    <name evidence="9" type="ORF">AYI70_g4749</name>
</gene>
<dbReference type="EMBL" id="LSSN01000465">
    <property type="protein sequence ID" value="OMJ23825.1"/>
    <property type="molecule type" value="Genomic_DNA"/>
</dbReference>
<dbReference type="PROSITE" id="PS50011">
    <property type="entry name" value="PROTEIN_KINASE_DOM"/>
    <property type="match status" value="1"/>
</dbReference>
<dbReference type="Proteomes" id="UP000187283">
    <property type="component" value="Unassembled WGS sequence"/>
</dbReference>
<reference evidence="9 11" key="1">
    <citation type="submission" date="2017-01" db="EMBL/GenBank/DDBJ databases">
        <authorList>
            <person name="Mah S.A."/>
            <person name="Swanson W.J."/>
            <person name="Moy G.W."/>
            <person name="Vacquier V.D."/>
        </authorList>
    </citation>
    <scope>NUCLEOTIDE SEQUENCE [LARGE SCALE GENOMIC DNA]</scope>
    <source>
        <strain evidence="9 11">GSMNP</strain>
    </source>
</reference>
<keyword evidence="4 9" id="KW-0418">Kinase</keyword>
<dbReference type="InterPro" id="IPR036947">
    <property type="entry name" value="POLO_box_dom_sf"/>
</dbReference>
<dbReference type="OrthoDB" id="408964at2759"/>
<dbReference type="InterPro" id="IPR011009">
    <property type="entry name" value="Kinase-like_dom_sf"/>
</dbReference>
<dbReference type="FunFam" id="3.30.200.20:FF:000042">
    <property type="entry name" value="Aurora kinase A"/>
    <property type="match status" value="1"/>
</dbReference>
<dbReference type="Pfam" id="PF00659">
    <property type="entry name" value="POLO_box"/>
    <property type="match status" value="2"/>
</dbReference>
<dbReference type="EMBL" id="LSSN01001490">
    <property type="protein sequence ID" value="OMJ19423.1"/>
    <property type="molecule type" value="Genomic_DNA"/>
</dbReference>
<dbReference type="InterPro" id="IPR008271">
    <property type="entry name" value="Ser/Thr_kinase_AS"/>
</dbReference>
<dbReference type="SMART" id="SM00220">
    <property type="entry name" value="S_TKc"/>
    <property type="match status" value="1"/>
</dbReference>
<dbReference type="FunFam" id="1.10.510.10:FF:000571">
    <property type="entry name" value="Maternal embryonic leucine zipper kinase"/>
    <property type="match status" value="1"/>
</dbReference>
<keyword evidence="1" id="KW-0723">Serine/threonine-protein kinase</keyword>
<sequence>MSNKNEIFTHPDGVKISKIISDPSNPNNLYEIIEVLGVGSFGKCYRVVDLITKTDEWACKVLEKSSITTPKIKERIQFEVSIVQSLPRHQRIAYGHKVFQDQTKIYIIMELCSKYTMETLIRQRKRLTEFEARYFFTQAVEGIVELHRRRIIHRDIKLANILLNKKNQVKIGDFGLSALLESRADRKTSFLGTLNYLSPEVVLRAKKGHSFGVDVWALGVYLYVMLVGKTPFAPKQKPAKPEHYYKEICQGKIEFPHELNISDDAKDLILQLCQRPEEKRIKTNQIKFHPWVNNHVASTPETMPESIFSSPVDPTKWNKFIESKLNQQIDYPSSEIYEDSDIHNTNNKMKIPTVSKNCEINSNRYSDVNGDPRKLDLSTANQSNTHRGSDKPFESSTKSDNRSNTSNMIRNESSYPKKPVIKLSKLKNSSRDDLPDDASYPLKSYAYAHTTTIESKAEYNRSSYSNRLNNNDTFDQFGETNKDSASSAKKNGTNILEQKNNNDFHKSVEQKYNVDSLARNYTKISNSTNRYADQIPLSSAATETYKNNLVQNIPPERKNENGEGDAVTEQIQSPSDSEKNTKNDYEENAEKSPEKKKVDINSLFRVWQAKLEVLSHRFNFYLKETTANNKKVIESRTNNNSDINIIIPIHLTRFVRVPKYGLGYELSNGTFGVSFRDKTSLLCLKDSQNPLMVIANKSRVEIKQLPQMDQIKGLEQKVALYSQFKVAVKEQPLTKHAQRYIKTTNVDSVSPYVFVTKYLSATNVSMYRISNGTIQVCFKDGTQLLLFDDNKITFTDKSVSCVTFDIRDSSSDVFRENTFNHGELISRINYTSKILEAVT</sequence>
<name>A0A1R1XXL4_9FUNG</name>
<feature type="binding site" evidence="6">
    <location>
        <position position="60"/>
    </location>
    <ligand>
        <name>ATP</name>
        <dbReference type="ChEBI" id="CHEBI:30616"/>
    </ligand>
</feature>
<dbReference type="GO" id="GO:0005634">
    <property type="term" value="C:nucleus"/>
    <property type="evidence" value="ECO:0007669"/>
    <property type="project" value="TreeGrafter"/>
</dbReference>
<feature type="domain" description="Protein kinase" evidence="8">
    <location>
        <begin position="30"/>
        <end position="292"/>
    </location>
</feature>
<keyword evidence="5 6" id="KW-0067">ATP-binding</keyword>
<dbReference type="SUPFAM" id="SSF56112">
    <property type="entry name" value="Protein kinase-like (PK-like)"/>
    <property type="match status" value="1"/>
</dbReference>
<evidence type="ECO:0000256" key="4">
    <source>
        <dbReference type="ARBA" id="ARBA00022777"/>
    </source>
</evidence>
<evidence type="ECO:0000256" key="6">
    <source>
        <dbReference type="PROSITE-ProRule" id="PRU10141"/>
    </source>
</evidence>
<feature type="region of interest" description="Disordered" evidence="7">
    <location>
        <begin position="553"/>
        <end position="594"/>
    </location>
</feature>
<dbReference type="Gene3D" id="3.30.1120.30">
    <property type="entry name" value="POLO box domain"/>
    <property type="match status" value="2"/>
</dbReference>
<dbReference type="Pfam" id="PF00069">
    <property type="entry name" value="Pkinase"/>
    <property type="match status" value="1"/>
</dbReference>
<dbReference type="InterPro" id="IPR000719">
    <property type="entry name" value="Prot_kinase_dom"/>
</dbReference>
<dbReference type="AlphaFoldDB" id="A0A1R1XXL4"/>
<dbReference type="GO" id="GO:0005524">
    <property type="term" value="F:ATP binding"/>
    <property type="evidence" value="ECO:0007669"/>
    <property type="project" value="UniProtKB-UniRule"/>
</dbReference>
<comment type="caution">
    <text evidence="9">The sequence shown here is derived from an EMBL/GenBank/DDBJ whole genome shotgun (WGS) entry which is preliminary data.</text>
</comment>
<accession>A0A1R1XXL4</accession>
<keyword evidence="2" id="KW-0808">Transferase</keyword>
<evidence type="ECO:0000259" key="8">
    <source>
        <dbReference type="PROSITE" id="PS50011"/>
    </source>
</evidence>
<feature type="compositionally biased region" description="Polar residues" evidence="7">
    <location>
        <begin position="402"/>
        <end position="414"/>
    </location>
</feature>
<evidence type="ECO:0000256" key="2">
    <source>
        <dbReference type="ARBA" id="ARBA00022679"/>
    </source>
</evidence>
<protein>
    <submittedName>
        <fullName evidence="9">Putative serine/threonine-protein kinase CCRP1</fullName>
    </submittedName>
</protein>
<evidence type="ECO:0000256" key="1">
    <source>
        <dbReference type="ARBA" id="ARBA00022527"/>
    </source>
</evidence>
<dbReference type="STRING" id="133412.A0A1R1XXL4"/>
<dbReference type="InterPro" id="IPR017441">
    <property type="entry name" value="Protein_kinase_ATP_BS"/>
</dbReference>
<feature type="compositionally biased region" description="Basic and acidic residues" evidence="7">
    <location>
        <begin position="387"/>
        <end position="401"/>
    </location>
</feature>
<dbReference type="Gene3D" id="1.10.510.10">
    <property type="entry name" value="Transferase(Phosphotransferase) domain 1"/>
    <property type="match status" value="1"/>
</dbReference>
<evidence type="ECO:0000256" key="5">
    <source>
        <dbReference type="ARBA" id="ARBA00022840"/>
    </source>
</evidence>
<dbReference type="PROSITE" id="PS00107">
    <property type="entry name" value="PROTEIN_KINASE_ATP"/>
    <property type="match status" value="1"/>
</dbReference>
<evidence type="ECO:0000313" key="11">
    <source>
        <dbReference type="Proteomes" id="UP000187283"/>
    </source>
</evidence>
<feature type="compositionally biased region" description="Basic and acidic residues" evidence="7">
    <location>
        <begin position="576"/>
        <end position="594"/>
    </location>
</feature>